<feature type="compositionally biased region" description="Polar residues" evidence="1">
    <location>
        <begin position="93"/>
        <end position="102"/>
    </location>
</feature>
<dbReference type="EnsemblMetazoa" id="XM_014396643.1">
    <property type="protein sequence ID" value="XP_014252129.1"/>
    <property type="gene ID" value="LOC106668151"/>
</dbReference>
<evidence type="ECO:0000313" key="3">
    <source>
        <dbReference type="Proteomes" id="UP000494040"/>
    </source>
</evidence>
<dbReference type="Proteomes" id="UP000494040">
    <property type="component" value="Unassembled WGS sequence"/>
</dbReference>
<dbReference type="RefSeq" id="XP_014252129.1">
    <property type="nucleotide sequence ID" value="XM_014396643.1"/>
</dbReference>
<keyword evidence="3" id="KW-1185">Reference proteome</keyword>
<feature type="region of interest" description="Disordered" evidence="1">
    <location>
        <begin position="1"/>
        <end position="111"/>
    </location>
</feature>
<evidence type="ECO:0000313" key="2">
    <source>
        <dbReference type="EnsemblMetazoa" id="XP_014252129.1"/>
    </source>
</evidence>
<protein>
    <submittedName>
        <fullName evidence="2">Uncharacterized protein</fullName>
    </submittedName>
</protein>
<organism evidence="2 3">
    <name type="scientific">Cimex lectularius</name>
    <name type="common">Bed bug</name>
    <name type="synonym">Acanthia lectularia</name>
    <dbReference type="NCBI Taxonomy" id="79782"/>
    <lineage>
        <taxon>Eukaryota</taxon>
        <taxon>Metazoa</taxon>
        <taxon>Ecdysozoa</taxon>
        <taxon>Arthropoda</taxon>
        <taxon>Hexapoda</taxon>
        <taxon>Insecta</taxon>
        <taxon>Pterygota</taxon>
        <taxon>Neoptera</taxon>
        <taxon>Paraneoptera</taxon>
        <taxon>Hemiptera</taxon>
        <taxon>Heteroptera</taxon>
        <taxon>Panheteroptera</taxon>
        <taxon>Cimicomorpha</taxon>
        <taxon>Cimicidae</taxon>
        <taxon>Cimex</taxon>
    </lineage>
</organism>
<name>A0A8I6RVH7_CIMLE</name>
<dbReference type="GeneID" id="106668151"/>
<dbReference type="AlphaFoldDB" id="A0A8I6RVH7"/>
<feature type="compositionally biased region" description="Basic and acidic residues" evidence="1">
    <location>
        <begin position="67"/>
        <end position="91"/>
    </location>
</feature>
<reference evidence="2" key="1">
    <citation type="submission" date="2022-01" db="UniProtKB">
        <authorList>
            <consortium name="EnsemblMetazoa"/>
        </authorList>
    </citation>
    <scope>IDENTIFICATION</scope>
</reference>
<feature type="compositionally biased region" description="Basic and acidic residues" evidence="1">
    <location>
        <begin position="25"/>
        <end position="58"/>
    </location>
</feature>
<accession>A0A8I6RVH7</accession>
<proteinExistence type="predicted"/>
<evidence type="ECO:0000256" key="1">
    <source>
        <dbReference type="SAM" id="MobiDB-lite"/>
    </source>
</evidence>
<dbReference type="KEGG" id="clec:106668151"/>
<sequence>MPRRKRSNADEKSSTKRKSPWVCAECRKKENKPENGDDGERERMPPEKRPKLEIDKVTPEPPANTAEKSEPESQLKSEKSDSDIPREKFSDEFISNQENLSTLKDKRRKGK</sequence>